<reference evidence="2 3" key="1">
    <citation type="journal article" date="2020" name="Syst. Appl. Microbiol.">
        <title>Arthrospiribacter ruber gen. nov., sp. nov., a novel bacterium isolated from Arthrospira cultures.</title>
        <authorList>
            <person name="Waleron M."/>
            <person name="Misztak A."/>
            <person name="Waleron M.M."/>
            <person name="Furmaniak M."/>
            <person name="Mrozik A."/>
            <person name="Waleron K."/>
        </authorList>
    </citation>
    <scope>NUCLEOTIDE SEQUENCE [LARGE SCALE GENOMIC DNA]</scope>
    <source>
        <strain evidence="2 3">DPMB0001</strain>
    </source>
</reference>
<dbReference type="RefSeq" id="WP_219288587.1">
    <property type="nucleotide sequence ID" value="NZ_RPHB01000004.1"/>
</dbReference>
<name>A0A951IXJ7_9BACT</name>
<dbReference type="InterPro" id="IPR046219">
    <property type="entry name" value="DUF6252"/>
</dbReference>
<protein>
    <submittedName>
        <fullName evidence="2">Uncharacterized protein</fullName>
    </submittedName>
</protein>
<dbReference type="AlphaFoldDB" id="A0A951IXJ7"/>
<gene>
    <name evidence="2" type="ORF">EGN73_09125</name>
</gene>
<dbReference type="PROSITE" id="PS51257">
    <property type="entry name" value="PROKAR_LIPOPROTEIN"/>
    <property type="match status" value="1"/>
</dbReference>
<feature type="chain" id="PRO_5038004279" evidence="1">
    <location>
        <begin position="22"/>
        <end position="149"/>
    </location>
</feature>
<feature type="signal peptide" evidence="1">
    <location>
        <begin position="1"/>
        <end position="21"/>
    </location>
</feature>
<dbReference type="Pfam" id="PF19765">
    <property type="entry name" value="DUF6252"/>
    <property type="match status" value="1"/>
</dbReference>
<accession>A0A951IXJ7</accession>
<keyword evidence="3" id="KW-1185">Reference proteome</keyword>
<evidence type="ECO:0000256" key="1">
    <source>
        <dbReference type="SAM" id="SignalP"/>
    </source>
</evidence>
<organism evidence="2 3">
    <name type="scientific">Arthrospiribacter ruber</name>
    <dbReference type="NCBI Taxonomy" id="2487934"/>
    <lineage>
        <taxon>Bacteria</taxon>
        <taxon>Pseudomonadati</taxon>
        <taxon>Bacteroidota</taxon>
        <taxon>Cytophagia</taxon>
        <taxon>Cytophagales</taxon>
        <taxon>Cyclobacteriaceae</taxon>
        <taxon>Arthrospiribacter</taxon>
    </lineage>
</organism>
<dbReference type="Proteomes" id="UP000727490">
    <property type="component" value="Unassembled WGS sequence"/>
</dbReference>
<evidence type="ECO:0000313" key="2">
    <source>
        <dbReference type="EMBL" id="MBW3467974.1"/>
    </source>
</evidence>
<proteinExistence type="predicted"/>
<sequence>MQKLYYLLSVALLMGTCLLYSCDNDDTPNGAMNVEAKIDGKDWKGSGNSQVLAVSGFTTTTIGAGSSDRSAISFTIMDDKTGTYDLANVASYTDASQTVYMASSGSITITKFENNKVSGTFSFTARPALGTGSNVTITDGKFTDVNVKR</sequence>
<evidence type="ECO:0000313" key="3">
    <source>
        <dbReference type="Proteomes" id="UP000727490"/>
    </source>
</evidence>
<dbReference type="EMBL" id="RPHB01000004">
    <property type="protein sequence ID" value="MBW3467974.1"/>
    <property type="molecule type" value="Genomic_DNA"/>
</dbReference>
<comment type="caution">
    <text evidence="2">The sequence shown here is derived from an EMBL/GenBank/DDBJ whole genome shotgun (WGS) entry which is preliminary data.</text>
</comment>
<keyword evidence="1" id="KW-0732">Signal</keyword>